<dbReference type="InterPro" id="IPR014746">
    <property type="entry name" value="Gln_synth/guanido_kin_cat_dom"/>
</dbReference>
<dbReference type="PANTHER" id="PTHR43785:SF2">
    <property type="entry name" value="TYPE-1 GLUTAMINE SYNTHETASE 1"/>
    <property type="match status" value="1"/>
</dbReference>
<dbReference type="InterPro" id="IPR008146">
    <property type="entry name" value="Gln_synth_cat_dom"/>
</dbReference>
<dbReference type="SMART" id="SM01230">
    <property type="entry name" value="Gln-synt_C"/>
    <property type="match status" value="1"/>
</dbReference>
<proteinExistence type="inferred from homology"/>
<dbReference type="Gene3D" id="3.30.590.10">
    <property type="entry name" value="Glutamine synthetase/guanido kinase, catalytic domain"/>
    <property type="match status" value="1"/>
</dbReference>
<organism evidence="6 7">
    <name type="scientific">Cerrena zonata</name>
    <dbReference type="NCBI Taxonomy" id="2478898"/>
    <lineage>
        <taxon>Eukaryota</taxon>
        <taxon>Fungi</taxon>
        <taxon>Dikarya</taxon>
        <taxon>Basidiomycota</taxon>
        <taxon>Agaricomycotina</taxon>
        <taxon>Agaricomycetes</taxon>
        <taxon>Polyporales</taxon>
        <taxon>Cerrenaceae</taxon>
        <taxon>Cerrena</taxon>
    </lineage>
</organism>
<comment type="similarity">
    <text evidence="2 3">Belongs to the glutamine synthetase family.</text>
</comment>
<evidence type="ECO:0000259" key="5">
    <source>
        <dbReference type="PROSITE" id="PS51987"/>
    </source>
</evidence>
<name>A0AAW0FIU6_9APHY</name>
<dbReference type="PROSITE" id="PS51987">
    <property type="entry name" value="GS_CATALYTIC"/>
    <property type="match status" value="1"/>
</dbReference>
<feature type="compositionally biased region" description="Basic and acidic residues" evidence="4">
    <location>
        <begin position="395"/>
        <end position="409"/>
    </location>
</feature>
<keyword evidence="7" id="KW-1185">Reference proteome</keyword>
<dbReference type="Proteomes" id="UP001385951">
    <property type="component" value="Unassembled WGS sequence"/>
</dbReference>
<comment type="caution">
    <text evidence="6">The sequence shown here is derived from an EMBL/GenBank/DDBJ whole genome shotgun (WGS) entry which is preliminary data.</text>
</comment>
<dbReference type="EMBL" id="JASBNA010000041">
    <property type="protein sequence ID" value="KAK7681345.1"/>
    <property type="molecule type" value="Genomic_DNA"/>
</dbReference>
<gene>
    <name evidence="6" type="ORF">QCA50_015436</name>
</gene>
<dbReference type="Pfam" id="PF00120">
    <property type="entry name" value="Gln-synt_C"/>
    <property type="match status" value="1"/>
</dbReference>
<evidence type="ECO:0000313" key="6">
    <source>
        <dbReference type="EMBL" id="KAK7681345.1"/>
    </source>
</evidence>
<dbReference type="SUPFAM" id="SSF55931">
    <property type="entry name" value="Glutamine synthetase/guanido kinase"/>
    <property type="match status" value="1"/>
</dbReference>
<evidence type="ECO:0000256" key="2">
    <source>
        <dbReference type="PROSITE-ProRule" id="PRU01331"/>
    </source>
</evidence>
<sequence length="471" mass="50936">MDDTFGIEYTPTALKSSSWDENALSQIEYVYLYWVDLGNTRRCRVIPVDHFKALLRSKRPAVGIGKVGLGLVYLMTANGFTGIGEYLYTLDTSSFRVLHGVGEGDKPVGALFGYFQEKAANPTNGVRVNLCPRTVLCGLERELETKHSASFLIGFESEFILLKSTSPVTPSNVHQWSASAAILRSSPESRCMHAIAQALKASGIPLQMYHAEAAPGQYEVVSNPLTPLAAADALVLTREVITHTAASFGLHATFAPRPFMYSAGSSTHAHISVHNPPNLGTKIPNQLSNYEEAFLAGILDHLPAIAALTLPTPASYKRVADGVWSGGTYVSYGTENREAPVRLTNAASPASRNFELRFIDGTANPYLALAAVLAAGMIGISGKKKLEMQDLKESSAAEMSDAGRREAGITKRLPSSAKEARENLQRDQILVSTLGGDLVDAFLAVSEKLEEALNPEGEDDDQLLTRLVEFY</sequence>
<reference evidence="6 7" key="1">
    <citation type="submission" date="2022-09" db="EMBL/GenBank/DDBJ databases">
        <authorList>
            <person name="Palmer J.M."/>
        </authorList>
    </citation>
    <scope>NUCLEOTIDE SEQUENCE [LARGE SCALE GENOMIC DNA]</scope>
    <source>
        <strain evidence="6 7">DSM 7382</strain>
    </source>
</reference>
<feature type="domain" description="GS catalytic" evidence="5">
    <location>
        <begin position="132"/>
        <end position="471"/>
    </location>
</feature>
<evidence type="ECO:0000256" key="1">
    <source>
        <dbReference type="ARBA" id="ARBA00022598"/>
    </source>
</evidence>
<protein>
    <recommendedName>
        <fullName evidence="5">GS catalytic domain-containing protein</fullName>
    </recommendedName>
</protein>
<evidence type="ECO:0000256" key="4">
    <source>
        <dbReference type="SAM" id="MobiDB-lite"/>
    </source>
</evidence>
<evidence type="ECO:0000256" key="3">
    <source>
        <dbReference type="RuleBase" id="RU000384"/>
    </source>
</evidence>
<dbReference type="AlphaFoldDB" id="A0AAW0FIU6"/>
<keyword evidence="1" id="KW-0436">Ligase</keyword>
<feature type="region of interest" description="Disordered" evidence="4">
    <location>
        <begin position="395"/>
        <end position="420"/>
    </location>
</feature>
<dbReference type="PANTHER" id="PTHR43785">
    <property type="entry name" value="GAMMA-GLUTAMYLPUTRESCINE SYNTHETASE"/>
    <property type="match status" value="1"/>
</dbReference>
<accession>A0AAW0FIU6</accession>
<evidence type="ECO:0000313" key="7">
    <source>
        <dbReference type="Proteomes" id="UP001385951"/>
    </source>
</evidence>
<dbReference type="GO" id="GO:0004356">
    <property type="term" value="F:glutamine synthetase activity"/>
    <property type="evidence" value="ECO:0007669"/>
    <property type="project" value="InterPro"/>
</dbReference>